<evidence type="ECO:0000256" key="5">
    <source>
        <dbReference type="ARBA" id="ARBA00049650"/>
    </source>
</evidence>
<keyword evidence="8" id="KW-1185">Reference proteome</keyword>
<dbReference type="STRING" id="38772.ENSGAGP00000025674"/>
<dbReference type="PANTHER" id="PTHR15296">
    <property type="entry name" value="MEMBRANE-ASSOCIATED PROTEIN MAP17"/>
    <property type="match status" value="1"/>
</dbReference>
<sequence>MEPGTLGAKTFPFGLAGAVQGTTAGSRTLQPWLVGLTAVVVFLCIVVVLMIINRVWCSKKRRWDPCLTGHMPHEPLLGPILHGAELPRTDSEGGRDLEEENGSFPVCKALARDPGELAPVCC</sequence>
<evidence type="ECO:0000256" key="2">
    <source>
        <dbReference type="ARBA" id="ARBA00022692"/>
    </source>
</evidence>
<comment type="similarity">
    <text evidence="5">Belongs to the PDZK1-interacting protein 1/SMIM24 family.</text>
</comment>
<dbReference type="Ensembl" id="ENSGAGT00000029209.1">
    <property type="protein sequence ID" value="ENSGAGP00000025674.1"/>
    <property type="gene ID" value="ENSGAGG00000018742.1"/>
</dbReference>
<accession>A0A452IDU3</accession>
<evidence type="ECO:0000256" key="6">
    <source>
        <dbReference type="SAM" id="Phobius"/>
    </source>
</evidence>
<proteinExistence type="inferred from homology"/>
<organism evidence="7 8">
    <name type="scientific">Gopherus agassizii</name>
    <name type="common">Agassiz's desert tortoise</name>
    <dbReference type="NCBI Taxonomy" id="38772"/>
    <lineage>
        <taxon>Eukaryota</taxon>
        <taxon>Metazoa</taxon>
        <taxon>Chordata</taxon>
        <taxon>Craniata</taxon>
        <taxon>Vertebrata</taxon>
        <taxon>Euteleostomi</taxon>
        <taxon>Archelosauria</taxon>
        <taxon>Testudinata</taxon>
        <taxon>Testudines</taxon>
        <taxon>Cryptodira</taxon>
        <taxon>Durocryptodira</taxon>
        <taxon>Testudinoidea</taxon>
        <taxon>Testudinidae</taxon>
        <taxon>Gopherus</taxon>
    </lineage>
</organism>
<dbReference type="InterPro" id="IPR031627">
    <property type="entry name" value="PDZK1IP1/SMIM24"/>
</dbReference>
<keyword evidence="2 6" id="KW-0812">Transmembrane</keyword>
<name>A0A452IDU3_9SAUR</name>
<reference evidence="7" key="2">
    <citation type="submission" date="2025-08" db="UniProtKB">
        <authorList>
            <consortium name="Ensembl"/>
        </authorList>
    </citation>
    <scope>IDENTIFICATION</scope>
</reference>
<evidence type="ECO:0000313" key="8">
    <source>
        <dbReference type="Proteomes" id="UP000291020"/>
    </source>
</evidence>
<keyword evidence="3 6" id="KW-1133">Transmembrane helix</keyword>
<feature type="transmembrane region" description="Helical" evidence="6">
    <location>
        <begin position="32"/>
        <end position="52"/>
    </location>
</feature>
<reference evidence="8" key="1">
    <citation type="journal article" date="2017" name="PLoS ONE">
        <title>The Agassiz's desert tortoise genome provides a resource for the conservation of a threatened species.</title>
        <authorList>
            <person name="Tollis M."/>
            <person name="DeNardo D.F."/>
            <person name="Cornelius J.A."/>
            <person name="Dolby G.A."/>
            <person name="Edwards T."/>
            <person name="Henen B.T."/>
            <person name="Karl A.E."/>
            <person name="Murphy R.W."/>
            <person name="Kusumi K."/>
        </authorList>
    </citation>
    <scope>NUCLEOTIDE SEQUENCE [LARGE SCALE GENOMIC DNA]</scope>
</reference>
<protein>
    <submittedName>
        <fullName evidence="7">Uncharacterized protein</fullName>
    </submittedName>
</protein>
<dbReference type="GO" id="GO:0016020">
    <property type="term" value="C:membrane"/>
    <property type="evidence" value="ECO:0007669"/>
    <property type="project" value="UniProtKB-SubCell"/>
</dbReference>
<dbReference type="Proteomes" id="UP000291020">
    <property type="component" value="Unassembled WGS sequence"/>
</dbReference>
<evidence type="ECO:0000313" key="7">
    <source>
        <dbReference type="Ensembl" id="ENSGAGP00000025674.1"/>
    </source>
</evidence>
<evidence type="ECO:0000256" key="4">
    <source>
        <dbReference type="ARBA" id="ARBA00023136"/>
    </source>
</evidence>
<dbReference type="PANTHER" id="PTHR15296:SF2">
    <property type="entry name" value="SMALL INTEGRAL MEMBRANE PROTEIN 24"/>
    <property type="match status" value="1"/>
</dbReference>
<dbReference type="Pfam" id="PF15807">
    <property type="entry name" value="MAP17"/>
    <property type="match status" value="1"/>
</dbReference>
<evidence type="ECO:0000256" key="1">
    <source>
        <dbReference type="ARBA" id="ARBA00004167"/>
    </source>
</evidence>
<comment type="subcellular location">
    <subcellularLocation>
        <location evidence="1">Membrane</location>
        <topology evidence="1">Single-pass membrane protein</topology>
    </subcellularLocation>
</comment>
<reference evidence="7" key="3">
    <citation type="submission" date="2025-09" db="UniProtKB">
        <authorList>
            <consortium name="Ensembl"/>
        </authorList>
    </citation>
    <scope>IDENTIFICATION</scope>
</reference>
<evidence type="ECO:0000256" key="3">
    <source>
        <dbReference type="ARBA" id="ARBA00022989"/>
    </source>
</evidence>
<keyword evidence="4 6" id="KW-0472">Membrane</keyword>
<dbReference type="AlphaFoldDB" id="A0A452IDU3"/>